<gene>
    <name evidence="1" type="ORF">NM688_g8081</name>
</gene>
<name>A0ACC1RXJ9_9APHY</name>
<keyword evidence="2" id="KW-1185">Reference proteome</keyword>
<protein>
    <submittedName>
        <fullName evidence="1">Uncharacterized protein</fullName>
    </submittedName>
</protein>
<evidence type="ECO:0000313" key="2">
    <source>
        <dbReference type="Proteomes" id="UP001148662"/>
    </source>
</evidence>
<reference evidence="1" key="1">
    <citation type="submission" date="2022-07" db="EMBL/GenBank/DDBJ databases">
        <title>Genome Sequence of Phlebia brevispora.</title>
        <authorList>
            <person name="Buettner E."/>
        </authorList>
    </citation>
    <scope>NUCLEOTIDE SEQUENCE</scope>
    <source>
        <strain evidence="1">MPL23</strain>
    </source>
</reference>
<dbReference type="EMBL" id="JANHOG010002064">
    <property type="protein sequence ID" value="KAJ3527784.1"/>
    <property type="molecule type" value="Genomic_DNA"/>
</dbReference>
<sequence length="113" mass="13044">MSRRQSRVSVDTRQNDTLSEFETFKKKFLLANKHITKLNSTLSVRIEELNAQISTLYVENLRLRASEIALTSQLKKEREKSRKIIADAEAAVSTFLDRVLYGTSLMLRRHTTS</sequence>
<comment type="caution">
    <text evidence="1">The sequence shown here is derived from an EMBL/GenBank/DDBJ whole genome shotgun (WGS) entry which is preliminary data.</text>
</comment>
<evidence type="ECO:0000313" key="1">
    <source>
        <dbReference type="EMBL" id="KAJ3527784.1"/>
    </source>
</evidence>
<dbReference type="Proteomes" id="UP001148662">
    <property type="component" value="Unassembled WGS sequence"/>
</dbReference>
<proteinExistence type="predicted"/>
<organism evidence="1 2">
    <name type="scientific">Phlebia brevispora</name>
    <dbReference type="NCBI Taxonomy" id="194682"/>
    <lineage>
        <taxon>Eukaryota</taxon>
        <taxon>Fungi</taxon>
        <taxon>Dikarya</taxon>
        <taxon>Basidiomycota</taxon>
        <taxon>Agaricomycotina</taxon>
        <taxon>Agaricomycetes</taxon>
        <taxon>Polyporales</taxon>
        <taxon>Meruliaceae</taxon>
        <taxon>Phlebia</taxon>
    </lineage>
</organism>
<accession>A0ACC1RXJ9</accession>